<name>A0A0D7W5T0_9FLAO</name>
<sequence length="98" mass="11403">MDKFKSHFALFYLIFFISVKLCGLHALAHDNDFDNQDHCNLCEYVIVANSALFVCNGTYTSLQYDRVDFCNKLIGTYTFQYEPNHTNYTLFCRPPPAK</sequence>
<organism evidence="2 3">
    <name type="scientific">Neotamlana nanhaiensis</name>
    <dbReference type="NCBI Taxonomy" id="1382798"/>
    <lineage>
        <taxon>Bacteria</taxon>
        <taxon>Pseudomonadati</taxon>
        <taxon>Bacteroidota</taxon>
        <taxon>Flavobacteriia</taxon>
        <taxon>Flavobacteriales</taxon>
        <taxon>Flavobacteriaceae</taxon>
        <taxon>Neotamlana</taxon>
    </lineage>
</organism>
<keyword evidence="3" id="KW-1185">Reference proteome</keyword>
<accession>A0A0D7W5T0</accession>
<dbReference type="Proteomes" id="UP000032361">
    <property type="component" value="Unassembled WGS sequence"/>
</dbReference>
<comment type="caution">
    <text evidence="2">The sequence shown here is derived from an EMBL/GenBank/DDBJ whole genome shotgun (WGS) entry which is preliminary data.</text>
</comment>
<gene>
    <name evidence="2" type="ORF">PK35_01465</name>
</gene>
<feature type="chain" id="PRO_5002325569" evidence="1">
    <location>
        <begin position="29"/>
        <end position="98"/>
    </location>
</feature>
<dbReference type="EMBL" id="JTDV01000001">
    <property type="protein sequence ID" value="KJD34491.1"/>
    <property type="molecule type" value="Genomic_DNA"/>
</dbReference>
<protein>
    <submittedName>
        <fullName evidence="2">Uncharacterized protein</fullName>
    </submittedName>
</protein>
<evidence type="ECO:0000313" key="2">
    <source>
        <dbReference type="EMBL" id="KJD34491.1"/>
    </source>
</evidence>
<dbReference type="STRING" id="1382798.PK35_01465"/>
<evidence type="ECO:0000313" key="3">
    <source>
        <dbReference type="Proteomes" id="UP000032361"/>
    </source>
</evidence>
<reference evidence="2 3" key="1">
    <citation type="journal article" date="2015" name="Antonie Van Leeuwenhoek">
        <title>Tamlana nanhaiensis sp. nov., isolated from surface seawater collected from the South China Sea.</title>
        <authorList>
            <person name="Liu X."/>
            <person name="Lai Q."/>
            <person name="Du Y."/>
            <person name="Li G."/>
            <person name="Sun F."/>
            <person name="Shao Z."/>
        </authorList>
    </citation>
    <scope>NUCLEOTIDE SEQUENCE [LARGE SCALE GENOMIC DNA]</scope>
    <source>
        <strain evidence="2 3">FHC16</strain>
    </source>
</reference>
<evidence type="ECO:0000256" key="1">
    <source>
        <dbReference type="SAM" id="SignalP"/>
    </source>
</evidence>
<proteinExistence type="predicted"/>
<keyword evidence="1" id="KW-0732">Signal</keyword>
<dbReference type="PATRIC" id="fig|1382798.3.peg.296"/>
<feature type="signal peptide" evidence="1">
    <location>
        <begin position="1"/>
        <end position="28"/>
    </location>
</feature>
<dbReference type="AlphaFoldDB" id="A0A0D7W5T0"/>